<dbReference type="PANTHER" id="PTHR20883">
    <property type="entry name" value="PHYTANOYL-COA DIOXYGENASE DOMAIN CONTAINING 1"/>
    <property type="match status" value="1"/>
</dbReference>
<protein>
    <submittedName>
        <fullName evidence="3">Phytanoyl-CoA dioxygenase family protein</fullName>
    </submittedName>
</protein>
<comment type="caution">
    <text evidence="3">The sequence shown here is derived from an EMBL/GenBank/DDBJ whole genome shotgun (WGS) entry which is preliminary data.</text>
</comment>
<dbReference type="InterPro" id="IPR008775">
    <property type="entry name" value="Phytyl_CoA_dOase-like"/>
</dbReference>
<proteinExistence type="predicted"/>
<dbReference type="AlphaFoldDB" id="A0A431TPD0"/>
<dbReference type="SUPFAM" id="SSF51197">
    <property type="entry name" value="Clavaminate synthase-like"/>
    <property type="match status" value="1"/>
</dbReference>
<dbReference type="Proteomes" id="UP000267418">
    <property type="component" value="Unassembled WGS sequence"/>
</dbReference>
<dbReference type="GO" id="GO:0016706">
    <property type="term" value="F:2-oxoglutarate-dependent dioxygenase activity"/>
    <property type="evidence" value="ECO:0007669"/>
    <property type="project" value="UniProtKB-ARBA"/>
</dbReference>
<gene>
    <name evidence="3" type="ORF">EJP69_14615</name>
</gene>
<dbReference type="RefSeq" id="WP_126470900.1">
    <property type="nucleotide sequence ID" value="NZ_RXOE01000002.1"/>
</dbReference>
<dbReference type="OrthoDB" id="9796766at2"/>
<name>A0A431TPD0_9BURK</name>
<keyword evidence="1" id="KW-0479">Metal-binding</keyword>
<keyword evidence="3" id="KW-0560">Oxidoreductase</keyword>
<dbReference type="GO" id="GO:0005506">
    <property type="term" value="F:iron ion binding"/>
    <property type="evidence" value="ECO:0007669"/>
    <property type="project" value="UniProtKB-ARBA"/>
</dbReference>
<dbReference type="PANTHER" id="PTHR20883:SF15">
    <property type="entry name" value="PHYTANOYL-COA DIOXYGENASE DOMAIN-CONTAINING PROTEIN 1"/>
    <property type="match status" value="1"/>
</dbReference>
<keyword evidence="3" id="KW-0223">Dioxygenase</keyword>
<reference evidence="3 4" key="1">
    <citation type="submission" date="2018-12" db="EMBL/GenBank/DDBJ databases">
        <title>The genome of Variovorax gossypii DSM 100435.</title>
        <authorList>
            <person name="Gao J."/>
            <person name="Sun J."/>
        </authorList>
    </citation>
    <scope>NUCLEOTIDE SEQUENCE [LARGE SCALE GENOMIC DNA]</scope>
    <source>
        <strain evidence="3 4">DSM 100435</strain>
    </source>
</reference>
<keyword evidence="2" id="KW-0408">Iron</keyword>
<keyword evidence="4" id="KW-1185">Reference proteome</keyword>
<dbReference type="EMBL" id="RXOE01000002">
    <property type="protein sequence ID" value="RTQ35585.1"/>
    <property type="molecule type" value="Genomic_DNA"/>
</dbReference>
<dbReference type="Pfam" id="PF05721">
    <property type="entry name" value="PhyH"/>
    <property type="match status" value="1"/>
</dbReference>
<dbReference type="Gene3D" id="2.60.120.620">
    <property type="entry name" value="q2cbj1_9rhob like domain"/>
    <property type="match status" value="1"/>
</dbReference>
<evidence type="ECO:0000256" key="2">
    <source>
        <dbReference type="ARBA" id="ARBA00023004"/>
    </source>
</evidence>
<evidence type="ECO:0000313" key="4">
    <source>
        <dbReference type="Proteomes" id="UP000267418"/>
    </source>
</evidence>
<sequence length="284" mass="31496">MSARANELAAYAQADHAKTHKAAASNAAEKVNADQLQADWEKLQRDGYVILERVLDGQQLLSIKADIVPRLSLTGRNNFEGHRTQRLYAVLEKTRATDPLVEHPRILALLDRLFLPNYLLSQLQIINILPGESAQMMHFDDAFYKVKRPRLALGAATVWALDDFTGTNGATQLIPGSHLWDDDRVPTADDVVVNAVMPAGSVILFLGTLWHGGGANRSDASRLAATAQYCEPWLRTQENYFLSVSRDTARQLSEDMLRMLGYSIHPPFMGMSNGMSPKRALDPS</sequence>
<evidence type="ECO:0000256" key="1">
    <source>
        <dbReference type="ARBA" id="ARBA00022723"/>
    </source>
</evidence>
<evidence type="ECO:0000313" key="3">
    <source>
        <dbReference type="EMBL" id="RTQ35585.1"/>
    </source>
</evidence>
<organism evidence="3 4">
    <name type="scientific">Variovorax gossypii</name>
    <dbReference type="NCBI Taxonomy" id="1679495"/>
    <lineage>
        <taxon>Bacteria</taxon>
        <taxon>Pseudomonadati</taxon>
        <taxon>Pseudomonadota</taxon>
        <taxon>Betaproteobacteria</taxon>
        <taxon>Burkholderiales</taxon>
        <taxon>Comamonadaceae</taxon>
        <taxon>Variovorax</taxon>
    </lineage>
</organism>
<accession>A0A431TPD0</accession>